<gene>
    <name evidence="1" type="ORF">LzC2_37020</name>
</gene>
<organism evidence="1 2">
    <name type="scientific">Alienimonas chondri</name>
    <dbReference type="NCBI Taxonomy" id="2681879"/>
    <lineage>
        <taxon>Bacteria</taxon>
        <taxon>Pseudomonadati</taxon>
        <taxon>Planctomycetota</taxon>
        <taxon>Planctomycetia</taxon>
        <taxon>Planctomycetales</taxon>
        <taxon>Planctomycetaceae</taxon>
        <taxon>Alienimonas</taxon>
    </lineage>
</organism>
<keyword evidence="2" id="KW-1185">Reference proteome</keyword>
<sequence>MRRATTKPAADFLLGRVGATPGVLDAVSLGGLRTLLRRHAAGDWGDCTPEDATANDEALLNGSRLLSVYETAGGTVWLITEADRSATTALLPSEY</sequence>
<dbReference type="RefSeq" id="WP_171189503.1">
    <property type="nucleotide sequence ID" value="NZ_WTPX01000171.1"/>
</dbReference>
<proteinExistence type="predicted"/>
<evidence type="ECO:0008006" key="3">
    <source>
        <dbReference type="Google" id="ProtNLM"/>
    </source>
</evidence>
<name>A0ABX1VHN0_9PLAN</name>
<dbReference type="Proteomes" id="UP000609651">
    <property type="component" value="Unassembled WGS sequence"/>
</dbReference>
<reference evidence="1 2" key="1">
    <citation type="journal article" date="2020" name="Syst. Appl. Microbiol.">
        <title>Alienimonas chondri sp. nov., a novel planctomycete isolated from the biofilm of the red alga Chondrus crispus.</title>
        <authorList>
            <person name="Vitorino I."/>
            <person name="Albuquerque L."/>
            <person name="Wiegand S."/>
            <person name="Kallscheuer N."/>
            <person name="da Costa M.S."/>
            <person name="Lobo-da-Cunha A."/>
            <person name="Jogler C."/>
            <person name="Lage O.M."/>
        </authorList>
    </citation>
    <scope>NUCLEOTIDE SEQUENCE [LARGE SCALE GENOMIC DNA]</scope>
    <source>
        <strain evidence="1 2">LzC2</strain>
    </source>
</reference>
<evidence type="ECO:0000313" key="1">
    <source>
        <dbReference type="EMBL" id="NNJ27595.1"/>
    </source>
</evidence>
<dbReference type="EMBL" id="WTPX01000171">
    <property type="protein sequence ID" value="NNJ27595.1"/>
    <property type="molecule type" value="Genomic_DNA"/>
</dbReference>
<protein>
    <recommendedName>
        <fullName evidence="3">Type I restriction endonuclease subunit M</fullName>
    </recommendedName>
</protein>
<evidence type="ECO:0000313" key="2">
    <source>
        <dbReference type="Proteomes" id="UP000609651"/>
    </source>
</evidence>
<comment type="caution">
    <text evidence="1">The sequence shown here is derived from an EMBL/GenBank/DDBJ whole genome shotgun (WGS) entry which is preliminary data.</text>
</comment>
<accession>A0ABX1VHN0</accession>